<evidence type="ECO:0000313" key="8">
    <source>
        <dbReference type="Proteomes" id="UP001300383"/>
    </source>
</evidence>
<feature type="transmembrane region" description="Helical" evidence="6">
    <location>
        <begin position="7"/>
        <end position="28"/>
    </location>
</feature>
<feature type="transmembrane region" description="Helical" evidence="6">
    <location>
        <begin position="175"/>
        <end position="192"/>
    </location>
</feature>
<feature type="transmembrane region" description="Helical" evidence="6">
    <location>
        <begin position="109"/>
        <end position="130"/>
    </location>
</feature>
<dbReference type="AlphaFoldDB" id="A0AAP4BE35"/>
<evidence type="ECO:0000256" key="3">
    <source>
        <dbReference type="ARBA" id="ARBA00022692"/>
    </source>
</evidence>
<dbReference type="EMBL" id="JASGBQ010000032">
    <property type="protein sequence ID" value="MDI9243366.1"/>
    <property type="molecule type" value="Genomic_DNA"/>
</dbReference>
<reference evidence="7 8" key="1">
    <citation type="submission" date="2023-05" db="EMBL/GenBank/DDBJ databases">
        <title>[ruminococcus] sp. nov., isolated from a pig farm feces dump.</title>
        <authorList>
            <person name="Chang Y.-H."/>
        </authorList>
    </citation>
    <scope>NUCLEOTIDE SEQUENCE [LARGE SCALE GENOMIC DNA]</scope>
    <source>
        <strain evidence="7 8">YH-rum2234</strain>
    </source>
</reference>
<keyword evidence="3 6" id="KW-0812">Transmembrane</keyword>
<gene>
    <name evidence="7" type="ORF">QJ036_13000</name>
</gene>
<evidence type="ECO:0000256" key="5">
    <source>
        <dbReference type="ARBA" id="ARBA00023136"/>
    </source>
</evidence>
<sequence length="215" mass="23376">MVKKIKIHYCIIAILSSSFLAFGMYNVHALSGVTEGGILGLTLLFHNWFGISPAISGFVMNFACYLLGWRLLGRQFVVYSAFSATGYSVAYRICEQFEPLWPQLYDMPLLAAVIGALFVGIGAGICVRIGGAVGGDDALVMSLAHVTHLSIQWLYLICDLVVLVLSITYIPIRRLIYSLLTVILSGQIVGLIQRIRLPGSGKGEKGKKGGPDIHK</sequence>
<dbReference type="Pfam" id="PF02588">
    <property type="entry name" value="YitT_membrane"/>
    <property type="match status" value="1"/>
</dbReference>
<protein>
    <submittedName>
        <fullName evidence="7">YitT family protein</fullName>
    </submittedName>
</protein>
<dbReference type="GO" id="GO:0005886">
    <property type="term" value="C:plasma membrane"/>
    <property type="evidence" value="ECO:0007669"/>
    <property type="project" value="UniProtKB-SubCell"/>
</dbReference>
<evidence type="ECO:0000313" key="7">
    <source>
        <dbReference type="EMBL" id="MDI9243366.1"/>
    </source>
</evidence>
<dbReference type="Proteomes" id="UP001300383">
    <property type="component" value="Unassembled WGS sequence"/>
</dbReference>
<accession>A0AAP4BE35</accession>
<dbReference type="RefSeq" id="WP_283231790.1">
    <property type="nucleotide sequence ID" value="NZ_JASGBQ010000032.1"/>
</dbReference>
<evidence type="ECO:0000256" key="2">
    <source>
        <dbReference type="ARBA" id="ARBA00022475"/>
    </source>
</evidence>
<evidence type="ECO:0000256" key="4">
    <source>
        <dbReference type="ARBA" id="ARBA00022989"/>
    </source>
</evidence>
<dbReference type="InterPro" id="IPR003740">
    <property type="entry name" value="YitT"/>
</dbReference>
<keyword evidence="2" id="KW-1003">Cell membrane</keyword>
<comment type="subcellular location">
    <subcellularLocation>
        <location evidence="1">Cell membrane</location>
        <topology evidence="1">Multi-pass membrane protein</topology>
    </subcellularLocation>
</comment>
<feature type="transmembrane region" description="Helical" evidence="6">
    <location>
        <begin position="151"/>
        <end position="169"/>
    </location>
</feature>
<dbReference type="PANTHER" id="PTHR33545:SF10">
    <property type="entry name" value="UPF0750 MEMBRANE PROTEIN YPJC"/>
    <property type="match status" value="1"/>
</dbReference>
<keyword evidence="4 6" id="KW-1133">Transmembrane helix</keyword>
<keyword evidence="5 6" id="KW-0472">Membrane</keyword>
<comment type="caution">
    <text evidence="7">The sequence shown here is derived from an EMBL/GenBank/DDBJ whole genome shotgun (WGS) entry which is preliminary data.</text>
</comment>
<organism evidence="7 8">
    <name type="scientific">Fusibacillus kribbianus</name>
    <dbReference type="NCBI Taxonomy" id="3044208"/>
    <lineage>
        <taxon>Bacteria</taxon>
        <taxon>Bacillati</taxon>
        <taxon>Bacillota</taxon>
        <taxon>Clostridia</taxon>
        <taxon>Lachnospirales</taxon>
        <taxon>Lachnospiraceae</taxon>
        <taxon>Fusibacillus</taxon>
    </lineage>
</organism>
<feature type="transmembrane region" description="Helical" evidence="6">
    <location>
        <begin position="48"/>
        <end position="69"/>
    </location>
</feature>
<evidence type="ECO:0000256" key="6">
    <source>
        <dbReference type="SAM" id="Phobius"/>
    </source>
</evidence>
<dbReference type="InterPro" id="IPR051461">
    <property type="entry name" value="UPF0750_membrane"/>
</dbReference>
<evidence type="ECO:0000256" key="1">
    <source>
        <dbReference type="ARBA" id="ARBA00004651"/>
    </source>
</evidence>
<name>A0AAP4BE35_9FIRM</name>
<keyword evidence="8" id="KW-1185">Reference proteome</keyword>
<dbReference type="PANTHER" id="PTHR33545">
    <property type="entry name" value="UPF0750 MEMBRANE PROTEIN YITT-RELATED"/>
    <property type="match status" value="1"/>
</dbReference>
<proteinExistence type="predicted"/>